<keyword evidence="3 8" id="KW-0863">Zinc-finger</keyword>
<evidence type="ECO:0000256" key="3">
    <source>
        <dbReference type="ARBA" id="ARBA00022771"/>
    </source>
</evidence>
<keyword evidence="5" id="KW-0805">Transcription regulation</keyword>
<dbReference type="STRING" id="218851.A0A2G5DP47"/>
<keyword evidence="7" id="KW-0539">Nucleus</keyword>
<dbReference type="Proteomes" id="UP000230069">
    <property type="component" value="Unassembled WGS sequence"/>
</dbReference>
<dbReference type="OrthoDB" id="780709at2759"/>
<proteinExistence type="predicted"/>
<dbReference type="PROSITE" id="PS00028">
    <property type="entry name" value="ZINC_FINGER_C2H2_1"/>
    <property type="match status" value="1"/>
</dbReference>
<dbReference type="PROSITE" id="PS50157">
    <property type="entry name" value="ZINC_FINGER_C2H2_2"/>
    <property type="match status" value="1"/>
</dbReference>
<evidence type="ECO:0000313" key="12">
    <source>
        <dbReference type="Proteomes" id="UP000230069"/>
    </source>
</evidence>
<organism evidence="11 12">
    <name type="scientific">Aquilegia coerulea</name>
    <name type="common">Rocky mountain columbine</name>
    <dbReference type="NCBI Taxonomy" id="218851"/>
    <lineage>
        <taxon>Eukaryota</taxon>
        <taxon>Viridiplantae</taxon>
        <taxon>Streptophyta</taxon>
        <taxon>Embryophyta</taxon>
        <taxon>Tracheophyta</taxon>
        <taxon>Spermatophyta</taxon>
        <taxon>Magnoliopsida</taxon>
        <taxon>Ranunculales</taxon>
        <taxon>Ranunculaceae</taxon>
        <taxon>Thalictroideae</taxon>
        <taxon>Aquilegia</taxon>
    </lineage>
</organism>
<keyword evidence="2" id="KW-0479">Metal-binding</keyword>
<dbReference type="AlphaFoldDB" id="A0A2G5DP47"/>
<comment type="subcellular location">
    <subcellularLocation>
        <location evidence="1">Nucleus</location>
    </subcellularLocation>
</comment>
<dbReference type="InterPro" id="IPR036236">
    <property type="entry name" value="Znf_C2H2_sf"/>
</dbReference>
<dbReference type="Pfam" id="PF13912">
    <property type="entry name" value="zf-C2H2_6"/>
    <property type="match status" value="1"/>
</dbReference>
<accession>A0A2G5DP47</accession>
<gene>
    <name evidence="11" type="ORF">AQUCO_01700675v1</name>
</gene>
<evidence type="ECO:0000256" key="6">
    <source>
        <dbReference type="ARBA" id="ARBA00023163"/>
    </source>
</evidence>
<evidence type="ECO:0000256" key="2">
    <source>
        <dbReference type="ARBA" id="ARBA00022723"/>
    </source>
</evidence>
<feature type="region of interest" description="Disordered" evidence="9">
    <location>
        <begin position="50"/>
        <end position="124"/>
    </location>
</feature>
<evidence type="ECO:0000256" key="9">
    <source>
        <dbReference type="SAM" id="MobiDB-lite"/>
    </source>
</evidence>
<name>A0A2G5DP47_AQUCA</name>
<evidence type="ECO:0000256" key="1">
    <source>
        <dbReference type="ARBA" id="ARBA00004123"/>
    </source>
</evidence>
<dbReference type="SUPFAM" id="SSF57667">
    <property type="entry name" value="beta-beta-alpha zinc fingers"/>
    <property type="match status" value="1"/>
</dbReference>
<evidence type="ECO:0000256" key="4">
    <source>
        <dbReference type="ARBA" id="ARBA00022833"/>
    </source>
</evidence>
<sequence>MEYPGGHEDKEGVRSSEQAAIDDGGTTRYYECVFCKQGFTTAQALGGHMNIHRRERARNRQPTLPTATTQPMEDYSRAALISRPTSSHLPCYSQPQETPSNYHMYLPPSPSSSRHPRLSHTNQSKRSLRLFEEDHYTNLGLQIGSNEEDQKMQYGEQDEVDLELRLGHDP</sequence>
<dbReference type="InterPro" id="IPR013087">
    <property type="entry name" value="Znf_C2H2_type"/>
</dbReference>
<feature type="compositionally biased region" description="Polar residues" evidence="9">
    <location>
        <begin position="60"/>
        <end position="71"/>
    </location>
</feature>
<dbReference type="GO" id="GO:0005634">
    <property type="term" value="C:nucleus"/>
    <property type="evidence" value="ECO:0007669"/>
    <property type="project" value="UniProtKB-SubCell"/>
</dbReference>
<dbReference type="InParanoid" id="A0A2G5DP47"/>
<dbReference type="GO" id="GO:0008270">
    <property type="term" value="F:zinc ion binding"/>
    <property type="evidence" value="ECO:0007669"/>
    <property type="project" value="UniProtKB-KW"/>
</dbReference>
<dbReference type="PANTHER" id="PTHR45801">
    <property type="entry name" value="OS07G0101800 PROTEIN"/>
    <property type="match status" value="1"/>
</dbReference>
<feature type="compositionally biased region" description="Basic residues" evidence="9">
    <location>
        <begin position="50"/>
        <end position="59"/>
    </location>
</feature>
<dbReference type="PANTHER" id="PTHR45801:SF117">
    <property type="entry name" value="OS07G0417400 PROTEIN"/>
    <property type="match status" value="1"/>
</dbReference>
<evidence type="ECO:0000313" key="11">
    <source>
        <dbReference type="EMBL" id="PIA45294.1"/>
    </source>
</evidence>
<dbReference type="Gene3D" id="3.30.160.60">
    <property type="entry name" value="Classic Zinc Finger"/>
    <property type="match status" value="1"/>
</dbReference>
<feature type="domain" description="C2H2-type" evidence="10">
    <location>
        <begin position="30"/>
        <end position="57"/>
    </location>
</feature>
<protein>
    <recommendedName>
        <fullName evidence="10">C2H2-type domain-containing protein</fullName>
    </recommendedName>
</protein>
<feature type="compositionally biased region" description="Polar residues" evidence="9">
    <location>
        <begin position="83"/>
        <end position="101"/>
    </location>
</feature>
<dbReference type="InterPro" id="IPR052426">
    <property type="entry name" value="Plant_dev_regulator"/>
</dbReference>
<reference evidence="11 12" key="1">
    <citation type="submission" date="2017-09" db="EMBL/GenBank/DDBJ databases">
        <title>WGS assembly of Aquilegia coerulea Goldsmith.</title>
        <authorList>
            <person name="Hodges S."/>
            <person name="Kramer E."/>
            <person name="Nordborg M."/>
            <person name="Tomkins J."/>
            <person name="Borevitz J."/>
            <person name="Derieg N."/>
            <person name="Yan J."/>
            <person name="Mihaltcheva S."/>
            <person name="Hayes R.D."/>
            <person name="Rokhsar D."/>
        </authorList>
    </citation>
    <scope>NUCLEOTIDE SEQUENCE [LARGE SCALE GENOMIC DNA]</scope>
    <source>
        <strain evidence="12">cv. Goldsmith</strain>
    </source>
</reference>
<dbReference type="EMBL" id="KZ305034">
    <property type="protein sequence ID" value="PIA45294.1"/>
    <property type="molecule type" value="Genomic_DNA"/>
</dbReference>
<evidence type="ECO:0000259" key="10">
    <source>
        <dbReference type="PROSITE" id="PS50157"/>
    </source>
</evidence>
<keyword evidence="6" id="KW-0804">Transcription</keyword>
<feature type="region of interest" description="Disordered" evidence="9">
    <location>
        <begin position="141"/>
        <end position="170"/>
    </location>
</feature>
<keyword evidence="4" id="KW-0862">Zinc</keyword>
<evidence type="ECO:0000256" key="8">
    <source>
        <dbReference type="PROSITE-ProRule" id="PRU00042"/>
    </source>
</evidence>
<keyword evidence="12" id="KW-1185">Reference proteome</keyword>
<evidence type="ECO:0000256" key="7">
    <source>
        <dbReference type="ARBA" id="ARBA00023242"/>
    </source>
</evidence>
<evidence type="ECO:0000256" key="5">
    <source>
        <dbReference type="ARBA" id="ARBA00023015"/>
    </source>
</evidence>